<dbReference type="AlphaFoldDB" id="A0A9P8S3Q8"/>
<dbReference type="Proteomes" id="UP000764110">
    <property type="component" value="Unassembled WGS sequence"/>
</dbReference>
<reference evidence="2 3" key="1">
    <citation type="submission" date="2020-07" db="EMBL/GenBank/DDBJ databases">
        <title>Metarhizium humberi genome.</title>
        <authorList>
            <person name="Lysoe E."/>
        </authorList>
    </citation>
    <scope>NUCLEOTIDE SEQUENCE [LARGE SCALE GENOMIC DNA]</scope>
    <source>
        <strain evidence="2 3">ESALQ1638</strain>
    </source>
</reference>
<comment type="caution">
    <text evidence="2">The sequence shown here is derived from an EMBL/GenBank/DDBJ whole genome shotgun (WGS) entry which is preliminary data.</text>
</comment>
<name>A0A9P8S3Q8_9HYPO</name>
<feature type="compositionally biased region" description="Basic and acidic residues" evidence="1">
    <location>
        <begin position="1"/>
        <end position="19"/>
    </location>
</feature>
<protein>
    <submittedName>
        <fullName evidence="2">Uncharacterized protein</fullName>
    </submittedName>
</protein>
<sequence>MKAEHAYGLDGLRKGKGAEGEGDTSHCNASAHVGGSIDAGDGTRGGGGAGYDIQGSCGGAEQCGGACGSGADPKVDQTGKSVTAAKSRGKMPRDARQNHSFVRVLSASWLYAATVTWAS</sequence>
<accession>A0A9P8S3Q8</accession>
<feature type="region of interest" description="Disordered" evidence="1">
    <location>
        <begin position="1"/>
        <end position="51"/>
    </location>
</feature>
<evidence type="ECO:0000313" key="2">
    <source>
        <dbReference type="EMBL" id="KAH0592534.1"/>
    </source>
</evidence>
<evidence type="ECO:0000313" key="3">
    <source>
        <dbReference type="Proteomes" id="UP000764110"/>
    </source>
</evidence>
<organism evidence="2 3">
    <name type="scientific">Metarhizium humberi</name>
    <dbReference type="NCBI Taxonomy" id="2596975"/>
    <lineage>
        <taxon>Eukaryota</taxon>
        <taxon>Fungi</taxon>
        <taxon>Dikarya</taxon>
        <taxon>Ascomycota</taxon>
        <taxon>Pezizomycotina</taxon>
        <taxon>Sordariomycetes</taxon>
        <taxon>Hypocreomycetidae</taxon>
        <taxon>Hypocreales</taxon>
        <taxon>Clavicipitaceae</taxon>
        <taxon>Metarhizium</taxon>
    </lineage>
</organism>
<feature type="compositionally biased region" description="Gly residues" evidence="1">
    <location>
        <begin position="42"/>
        <end position="51"/>
    </location>
</feature>
<gene>
    <name evidence="2" type="ORF">MHUMG1_09685</name>
</gene>
<keyword evidence="3" id="KW-1185">Reference proteome</keyword>
<feature type="region of interest" description="Disordered" evidence="1">
    <location>
        <begin position="63"/>
        <end position="95"/>
    </location>
</feature>
<evidence type="ECO:0000256" key="1">
    <source>
        <dbReference type="SAM" id="MobiDB-lite"/>
    </source>
</evidence>
<proteinExistence type="predicted"/>
<dbReference type="EMBL" id="JACEFI010000029">
    <property type="protein sequence ID" value="KAH0592534.1"/>
    <property type="molecule type" value="Genomic_DNA"/>
</dbReference>